<dbReference type="STRING" id="703135.A0A2A9NQL1"/>
<keyword evidence="3" id="KW-0813">Transport</keyword>
<dbReference type="GO" id="GO:0031267">
    <property type="term" value="F:small GTPase binding"/>
    <property type="evidence" value="ECO:0007669"/>
    <property type="project" value="InterPro"/>
</dbReference>
<dbReference type="InterPro" id="IPR016024">
    <property type="entry name" value="ARM-type_fold"/>
</dbReference>
<evidence type="ECO:0000256" key="1">
    <source>
        <dbReference type="ARBA" id="ARBA00004123"/>
    </source>
</evidence>
<feature type="repeat" description="HEAT" evidence="8">
    <location>
        <begin position="524"/>
        <end position="562"/>
    </location>
</feature>
<accession>A0A2A9NQL1</accession>
<dbReference type="InterPro" id="IPR057672">
    <property type="entry name" value="TPR_IPO4/5"/>
</dbReference>
<sequence>MDPNYLQSLHEVLAQALLSDAKLINSVSFPDDLILPSFSWLFQAMAQLNQVYYKTPECIKALCIILANPVDPPVRVLAAQEMRQRILKNNGKQWSLLPRTERESIKSNLLGLVQMETSEFARRAAAQVVAAVAAYELSHSSWPQLIPFVTRICCYGNVLDRKVGIYLCSHVLEVTMDGIEDHVDGLLTLFEKLLVDPRSLETRIITVRAVGALASHIDDFACIQKLLPMIFKVISQSVLSQDIGDVEQVFDALETLIILEVPMGEHVSDLATSLLEYSVNRSAGTEIRVLALSTLNLLIRSKTSKIESKSMIERVLTDLMPITAKPQSVYDNEISRSALQSIEGLFVSLPPCQVYPIFHSLIKMYTPSPDPLHRRAVMIVLGVSVEGCSEFMTPYMPEVWSFIERCLQEPDLGVRKATCETVSRLSVWLEDECASRHSTLIPALVNLIHNHDTQLLACSTLDGLLDISGEISDQCLQLAIEQLSCLLDTAPLTVIAIVIGAIGRAAGAVKGRFLPFLVPLMHRLEPFLTLTREGEDADIRAITMEAIGLFAEAVGKENFQPYFHGMMKQAFEGIDIDNLKESSFGFFASMARVFGKEFAVHLPNVVPPLLATCEESERDEEVSNFSGASVESEESDNVVHVTSGIVVEKQIAADTIGTLFSATREHFLPYIERCVLVLVSLLPHPYDGVRKNATESLLKIVRTFCALGKPEEWRPGSFMPALDQNMKDLISHTFRLLLHRYERETDESVVYSLFVGFAKAIYKIGPGFIEGRVEQLCSIAIQVLNQEAWCQKDSDQDGAQEHRADDGFMLVSSAGDVVAALASVIGPEFAPAFNTFYPSIAKYYTKDHSRRYRSFAVGCLANIVSSIKSAVTSHSNDLFQLFLCALKDPEAEVLSEAAFGIGALIEYSEDDLSSQYPTILTALWPLFDVTPSTPAGRLNARDNATGVIARMILQNHAAVPLDQVMPVFIRALPLQRSYHENEAVFRAIFHLFRTCPAEAHPYIGKLLKVFMHVLDSNGPEHQLTDSTRRDLVILVNALHGQSPQEMQEAGFAVFSIG</sequence>
<organism evidence="10 11">
    <name type="scientific">Amanita thiersii Skay4041</name>
    <dbReference type="NCBI Taxonomy" id="703135"/>
    <lineage>
        <taxon>Eukaryota</taxon>
        <taxon>Fungi</taxon>
        <taxon>Dikarya</taxon>
        <taxon>Basidiomycota</taxon>
        <taxon>Agaricomycotina</taxon>
        <taxon>Agaricomycetes</taxon>
        <taxon>Agaricomycetidae</taxon>
        <taxon>Agaricales</taxon>
        <taxon>Pluteineae</taxon>
        <taxon>Amanitaceae</taxon>
        <taxon>Amanita</taxon>
    </lineage>
</organism>
<keyword evidence="7" id="KW-0539">Nucleus</keyword>
<keyword evidence="11" id="KW-1185">Reference proteome</keyword>
<evidence type="ECO:0000259" key="9">
    <source>
        <dbReference type="PROSITE" id="PS50166"/>
    </source>
</evidence>
<evidence type="ECO:0000256" key="4">
    <source>
        <dbReference type="ARBA" id="ARBA00022490"/>
    </source>
</evidence>
<dbReference type="InterPro" id="IPR011989">
    <property type="entry name" value="ARM-like"/>
</dbReference>
<dbReference type="SUPFAM" id="SSF48371">
    <property type="entry name" value="ARM repeat"/>
    <property type="match status" value="2"/>
</dbReference>
<gene>
    <name evidence="10" type="ORF">AMATHDRAFT_4295</name>
</gene>
<keyword evidence="6" id="KW-0653">Protein transport</keyword>
<dbReference type="OrthoDB" id="7862313at2759"/>
<dbReference type="Pfam" id="PF03810">
    <property type="entry name" value="IBN_N"/>
    <property type="match status" value="1"/>
</dbReference>
<dbReference type="InterPro" id="IPR021133">
    <property type="entry name" value="HEAT_type_2"/>
</dbReference>
<dbReference type="Pfam" id="PF25780">
    <property type="entry name" value="TPR_IPO5"/>
    <property type="match status" value="1"/>
</dbReference>
<dbReference type="Proteomes" id="UP000242287">
    <property type="component" value="Unassembled WGS sequence"/>
</dbReference>
<evidence type="ECO:0000313" key="10">
    <source>
        <dbReference type="EMBL" id="PFH50046.1"/>
    </source>
</evidence>
<evidence type="ECO:0000313" key="11">
    <source>
        <dbReference type="Proteomes" id="UP000242287"/>
    </source>
</evidence>
<evidence type="ECO:0000256" key="7">
    <source>
        <dbReference type="ARBA" id="ARBA00023242"/>
    </source>
</evidence>
<dbReference type="InterPro" id="IPR040122">
    <property type="entry name" value="Importin_beta"/>
</dbReference>
<dbReference type="SMART" id="SM00913">
    <property type="entry name" value="IBN_N"/>
    <property type="match status" value="1"/>
</dbReference>
<dbReference type="PROSITE" id="PS50166">
    <property type="entry name" value="IMPORTIN_B_NT"/>
    <property type="match status" value="1"/>
</dbReference>
<name>A0A2A9NQL1_9AGAR</name>
<dbReference type="GO" id="GO:0005737">
    <property type="term" value="C:cytoplasm"/>
    <property type="evidence" value="ECO:0007669"/>
    <property type="project" value="UniProtKB-SubCell"/>
</dbReference>
<feature type="domain" description="Importin N-terminal" evidence="9">
    <location>
        <begin position="44"/>
        <end position="115"/>
    </location>
</feature>
<dbReference type="AlphaFoldDB" id="A0A2A9NQL1"/>
<proteinExistence type="predicted"/>
<dbReference type="PROSITE" id="PS50077">
    <property type="entry name" value="HEAT_REPEAT"/>
    <property type="match status" value="1"/>
</dbReference>
<dbReference type="GO" id="GO:0006606">
    <property type="term" value="P:protein import into nucleus"/>
    <property type="evidence" value="ECO:0007669"/>
    <property type="project" value="InterPro"/>
</dbReference>
<evidence type="ECO:0000256" key="2">
    <source>
        <dbReference type="ARBA" id="ARBA00004496"/>
    </source>
</evidence>
<evidence type="ECO:0000256" key="5">
    <source>
        <dbReference type="ARBA" id="ARBA00022737"/>
    </source>
</evidence>
<protein>
    <recommendedName>
        <fullName evidence="9">Importin N-terminal domain-containing protein</fullName>
    </recommendedName>
</protein>
<evidence type="ECO:0000256" key="8">
    <source>
        <dbReference type="PROSITE-ProRule" id="PRU00103"/>
    </source>
</evidence>
<comment type="subcellular location">
    <subcellularLocation>
        <location evidence="2">Cytoplasm</location>
    </subcellularLocation>
    <subcellularLocation>
        <location evidence="1">Nucleus</location>
    </subcellularLocation>
</comment>
<dbReference type="PANTHER" id="PTHR10527">
    <property type="entry name" value="IMPORTIN BETA"/>
    <property type="match status" value="1"/>
</dbReference>
<dbReference type="InterPro" id="IPR001494">
    <property type="entry name" value="Importin-beta_N"/>
</dbReference>
<reference evidence="10 11" key="1">
    <citation type="submission" date="2014-02" db="EMBL/GenBank/DDBJ databases">
        <title>Transposable element dynamics among asymbiotic and ectomycorrhizal Amanita fungi.</title>
        <authorList>
            <consortium name="DOE Joint Genome Institute"/>
            <person name="Hess J."/>
            <person name="Skrede I."/>
            <person name="Wolfe B."/>
            <person name="LaButti K."/>
            <person name="Ohm R.A."/>
            <person name="Grigoriev I.V."/>
            <person name="Pringle A."/>
        </authorList>
    </citation>
    <scope>NUCLEOTIDE SEQUENCE [LARGE SCALE GENOMIC DNA]</scope>
    <source>
        <strain evidence="10 11">SKay4041</strain>
    </source>
</reference>
<dbReference type="Gene3D" id="1.25.10.10">
    <property type="entry name" value="Leucine-rich Repeat Variant"/>
    <property type="match status" value="1"/>
</dbReference>
<keyword evidence="5" id="KW-0677">Repeat</keyword>
<keyword evidence="4" id="KW-0963">Cytoplasm</keyword>
<evidence type="ECO:0000256" key="6">
    <source>
        <dbReference type="ARBA" id="ARBA00022927"/>
    </source>
</evidence>
<evidence type="ECO:0000256" key="3">
    <source>
        <dbReference type="ARBA" id="ARBA00022448"/>
    </source>
</evidence>
<dbReference type="EMBL" id="KZ302012">
    <property type="protein sequence ID" value="PFH50046.1"/>
    <property type="molecule type" value="Genomic_DNA"/>
</dbReference>